<feature type="region of interest" description="Disordered" evidence="1">
    <location>
        <begin position="257"/>
        <end position="318"/>
    </location>
</feature>
<evidence type="ECO:0000313" key="3">
    <source>
        <dbReference type="Proteomes" id="UP000245956"/>
    </source>
</evidence>
<feature type="compositionally biased region" description="Polar residues" evidence="1">
    <location>
        <begin position="268"/>
        <end position="278"/>
    </location>
</feature>
<feature type="compositionally biased region" description="Polar residues" evidence="1">
    <location>
        <begin position="634"/>
        <end position="655"/>
    </location>
</feature>
<evidence type="ECO:0000256" key="1">
    <source>
        <dbReference type="SAM" id="MobiDB-lite"/>
    </source>
</evidence>
<sequence length="685" mass="74005">MSIVQVIVAMDKCCCTYAQQICPSCGRRAKDVAIFCQEAKRTDVMCSGHRIVDIPGELCPRCSGKRNASRNTPHHYSHAPGNAATVTTGGNTVGRRRLSLTNLLGLTSKGSQSNLQKYVKKPDLQSMVERVSSLGTGTTTAAAWRAQHRDADRFLSTRYDSAEMPPDRVQAEVVLDCVSLPDSQSTIWFPTTERIRAMPGQPATVPTEARRRDTSAQDFLPSPQIQKPGAGLVTRVSASGPLSAPHADDMVQGRQEHVLDRPHDGSQFDRTAGTSLRRMQSDRRSLLGGEPTPPVPERNPRRLNAGTLQRRDSEETTWSALDPKRLSVPGFNTAEPSVADVPCLAIIPRPVQPSISPSTAGEVGLDVRLGEPAASTDEITQHRTGEHKVSSLVFANNGPDPAPERLAVFRPAEAEAVPPSSSGSHDVAPRCAAVLLLQRVQPVANRTIPHASVPTCDEDSKETKDVPAVETWIRSNTVEKYVESSRQCRDVNEGKEPAWWENARQTVPGENSSDSTPKVFMPLRRERDSYLEMEPAYGITYGEKSGPPPKASPPSGEDEGPPQGGTDAAWPGSFRPNGRATGRQMNEVRGNGGSAPPGEAIRRAVPVPESTEPREFCQVDILKPWLVDGEAPVGQSSTPGTWLRCQTQSGGSNEETIARDGARASGHRNCGAIVCLVDKPWPGDV</sequence>
<organism evidence="2 3">
    <name type="scientific">Purpureocillium lilacinum</name>
    <name type="common">Paecilomyces lilacinus</name>
    <dbReference type="NCBI Taxonomy" id="33203"/>
    <lineage>
        <taxon>Eukaryota</taxon>
        <taxon>Fungi</taxon>
        <taxon>Dikarya</taxon>
        <taxon>Ascomycota</taxon>
        <taxon>Pezizomycotina</taxon>
        <taxon>Sordariomycetes</taxon>
        <taxon>Hypocreomycetidae</taxon>
        <taxon>Hypocreales</taxon>
        <taxon>Ophiocordycipitaceae</taxon>
        <taxon>Purpureocillium</taxon>
    </lineage>
</organism>
<feature type="compositionally biased region" description="Basic and acidic residues" evidence="1">
    <location>
        <begin position="257"/>
        <end position="267"/>
    </location>
</feature>
<comment type="caution">
    <text evidence="2">The sequence shown here is derived from an EMBL/GenBank/DDBJ whole genome shotgun (WGS) entry which is preliminary data.</text>
</comment>
<evidence type="ECO:0000313" key="2">
    <source>
        <dbReference type="EMBL" id="PWI68072.1"/>
    </source>
</evidence>
<name>A0A2U3E0R4_PURLI</name>
<feature type="region of interest" description="Disordered" evidence="1">
    <location>
        <begin position="539"/>
        <end position="612"/>
    </location>
</feature>
<dbReference type="Proteomes" id="UP000245956">
    <property type="component" value="Unassembled WGS sequence"/>
</dbReference>
<protein>
    <submittedName>
        <fullName evidence="2">Uncharacterized protein</fullName>
    </submittedName>
</protein>
<dbReference type="AlphaFoldDB" id="A0A2U3E0R4"/>
<proteinExistence type="predicted"/>
<feature type="region of interest" description="Disordered" evidence="1">
    <location>
        <begin position="632"/>
        <end position="665"/>
    </location>
</feature>
<gene>
    <name evidence="2" type="ORF">PCL_02473</name>
</gene>
<reference evidence="2 3" key="1">
    <citation type="journal article" date="2016" name="Front. Microbiol.">
        <title>Genome and transcriptome sequences reveal the specific parasitism of the nematophagous Purpureocillium lilacinum 36-1.</title>
        <authorList>
            <person name="Xie J."/>
            <person name="Li S."/>
            <person name="Mo C."/>
            <person name="Xiao X."/>
            <person name="Peng D."/>
            <person name="Wang G."/>
            <person name="Xiao Y."/>
        </authorList>
    </citation>
    <scope>NUCLEOTIDE SEQUENCE [LARGE SCALE GENOMIC DNA]</scope>
    <source>
        <strain evidence="2 3">36-1</strain>
    </source>
</reference>
<accession>A0A2U3E0R4</accession>
<dbReference type="EMBL" id="LCWV01000016">
    <property type="protein sequence ID" value="PWI68072.1"/>
    <property type="molecule type" value="Genomic_DNA"/>
</dbReference>